<dbReference type="AlphaFoldDB" id="A0A1Y3KUS0"/>
<accession>A0A1Y3KUS0</accession>
<evidence type="ECO:0000256" key="2">
    <source>
        <dbReference type="SAM" id="SignalP"/>
    </source>
</evidence>
<sequence length="202" mass="22295">MKHLHHYCFVTTPAKKLAMLIATSLLTGTGTAYAAAPTDITHAELAPILTLYRSVENSTEITCPFELPTMGSVQPIKLQPKETCPRKEDEDKDEDKPFKPHSIRIHNMPIKSKVLLVDSKDCTKEGHAWVELDTSRANASLEKMGIDKIWSYAGSPEKPGYVYNKGEDNQTPSFGFRVIGKGTAIQQGELACIVVTLPKRGI</sequence>
<feature type="signal peptide" evidence="2">
    <location>
        <begin position="1"/>
        <end position="34"/>
    </location>
</feature>
<dbReference type="RefSeq" id="WP_086978051.1">
    <property type="nucleotide sequence ID" value="NZ_NFSB01000086.1"/>
</dbReference>
<dbReference type="EMBL" id="NFSB01000086">
    <property type="protein sequence ID" value="OUM26982.1"/>
    <property type="molecule type" value="Genomic_DNA"/>
</dbReference>
<feature type="compositionally biased region" description="Basic and acidic residues" evidence="1">
    <location>
        <begin position="79"/>
        <end position="98"/>
    </location>
</feature>
<dbReference type="Proteomes" id="UP000196082">
    <property type="component" value="Unassembled WGS sequence"/>
</dbReference>
<gene>
    <name evidence="3" type="ORF">B8W72_22700</name>
</gene>
<keyword evidence="2" id="KW-0732">Signal</keyword>
<reference evidence="3 4" key="1">
    <citation type="submission" date="2017-05" db="EMBL/GenBank/DDBJ databases">
        <title>Whole genome sequence of Pseudomonas putida isolate 1312 commercialized as a biostimulant.</title>
        <authorList>
            <person name="Crovadore J."/>
            <person name="Blanc P."/>
            <person name="Chablais R."/>
            <person name="Cochard B."/>
            <person name="Grizard D."/>
            <person name="Lefort F."/>
        </authorList>
    </citation>
    <scope>NUCLEOTIDE SEQUENCE [LARGE SCALE GENOMIC DNA]</scope>
    <source>
        <strain evidence="3 4">1312</strain>
    </source>
</reference>
<evidence type="ECO:0000313" key="3">
    <source>
        <dbReference type="EMBL" id="OUM26982.1"/>
    </source>
</evidence>
<feature type="region of interest" description="Disordered" evidence="1">
    <location>
        <begin position="76"/>
        <end position="101"/>
    </location>
</feature>
<feature type="chain" id="PRO_5010987051" evidence="2">
    <location>
        <begin position="35"/>
        <end position="202"/>
    </location>
</feature>
<organism evidence="3 4">
    <name type="scientific">Pseudomonas putida</name>
    <name type="common">Arthrobacter siderocapsulatus</name>
    <dbReference type="NCBI Taxonomy" id="303"/>
    <lineage>
        <taxon>Bacteria</taxon>
        <taxon>Pseudomonadati</taxon>
        <taxon>Pseudomonadota</taxon>
        <taxon>Gammaproteobacteria</taxon>
        <taxon>Pseudomonadales</taxon>
        <taxon>Pseudomonadaceae</taxon>
        <taxon>Pseudomonas</taxon>
    </lineage>
</organism>
<comment type="caution">
    <text evidence="3">The sequence shown here is derived from an EMBL/GenBank/DDBJ whole genome shotgun (WGS) entry which is preliminary data.</text>
</comment>
<evidence type="ECO:0000313" key="4">
    <source>
        <dbReference type="Proteomes" id="UP000196082"/>
    </source>
</evidence>
<evidence type="ECO:0000256" key="1">
    <source>
        <dbReference type="SAM" id="MobiDB-lite"/>
    </source>
</evidence>
<protein>
    <submittedName>
        <fullName evidence="3">Uncharacterized protein</fullName>
    </submittedName>
</protein>
<name>A0A1Y3KUS0_PSEPU</name>
<proteinExistence type="predicted"/>